<evidence type="ECO:0000313" key="3">
    <source>
        <dbReference type="EMBL" id="ADI64327.1"/>
    </source>
</evidence>
<keyword evidence="4" id="KW-1185">Reference proteome</keyword>
<gene>
    <name evidence="3" type="ordered locus">Aazo_2386</name>
</gene>
<dbReference type="STRING" id="551115.Aazo_2386"/>
<dbReference type="Proteomes" id="UP000001511">
    <property type="component" value="Chromosome"/>
</dbReference>
<name>D7DXZ9_NOSA0</name>
<proteinExistence type="predicted"/>
<accession>D7DXZ9</accession>
<dbReference type="HOGENOM" id="CLU_679177_0_0_3"/>
<reference evidence="3 4" key="1">
    <citation type="journal article" date="2010" name="PLoS ONE">
        <title>Genome erosion in a nitrogen-fixing vertically transmitted endosymbiotic multicellular cyanobacterium.</title>
        <authorList>
            <person name="Ran L."/>
            <person name="Larsson J."/>
            <person name="Vigil-Stenman T."/>
            <person name="Nylander J.A."/>
            <person name="Ininbergs K."/>
            <person name="Zheng W.W."/>
            <person name="Lapidus A."/>
            <person name="Lowry S."/>
            <person name="Haselkorn R."/>
            <person name="Bergman B."/>
        </authorList>
    </citation>
    <scope>NUCLEOTIDE SEQUENCE [LARGE SCALE GENOMIC DNA]</scope>
    <source>
        <strain evidence="3 4">0708</strain>
    </source>
</reference>
<sequence>MKRIELEIKVLSPLAISRKKPGGSVSECEDYIPGSVIRGAIASEILKQSGQQFSDLSQNGGDFQALFLGDEPAIFQNAYPNIRKTKKDSFRIEEEVKILPTTALSSKTTPGFKTSSKKDEKCNGVFDTLFDRLCADFYGYAYEPNCPIDGGRVDSPGITFYTVLDDKYYKLSSQKRLLTKVGINRRRATSEEGISYSIEVLNESELGGKNPKPVSYRSSIIVPDNLSNLLWEFIDNNSLNFRLGGSTSRGLGKVKIKSIIVGIGDKTTKAIKKKIQVFTHKLDTRWKDKWSVFGKPRQNLSENRNYFTLDLQADAILTERWQRTTVISPQMLKQFTNVDDESLKLEAAYSSYEYRSGWNSAWGLMKDVELVTNKGSVYLFSTSQPKKWYAALAKLELKGIGERTYEGFGQVEVCNNFHLVMREELV</sequence>
<dbReference type="RefSeq" id="WP_013191344.1">
    <property type="nucleotide sequence ID" value="NC_014248.1"/>
</dbReference>
<evidence type="ECO:0000256" key="1">
    <source>
        <dbReference type="ARBA" id="ARBA00023118"/>
    </source>
</evidence>
<dbReference type="GO" id="GO:0051607">
    <property type="term" value="P:defense response to virus"/>
    <property type="evidence" value="ECO:0007669"/>
    <property type="project" value="UniProtKB-KW"/>
</dbReference>
<dbReference type="OrthoDB" id="482771at2"/>
<dbReference type="InterPro" id="IPR005537">
    <property type="entry name" value="RAMP_III_fam"/>
</dbReference>
<dbReference type="InterPro" id="IPR013490">
    <property type="entry name" value="CRISPR-assoc_RAMP_Csx10"/>
</dbReference>
<dbReference type="NCBIfam" id="TIGR02674">
    <property type="entry name" value="cas_cyan_RAMP_2"/>
    <property type="match status" value="1"/>
</dbReference>
<dbReference type="KEGG" id="naz:Aazo_2386"/>
<evidence type="ECO:0000259" key="2">
    <source>
        <dbReference type="Pfam" id="PF03787"/>
    </source>
</evidence>
<keyword evidence="1" id="KW-0051">Antiviral defense</keyword>
<feature type="domain" description="CRISPR type III-associated protein" evidence="2">
    <location>
        <begin position="8"/>
        <end position="255"/>
    </location>
</feature>
<organism evidence="3 4">
    <name type="scientific">Nostoc azollae (strain 0708)</name>
    <name type="common">Anabaena azollae (strain 0708)</name>
    <dbReference type="NCBI Taxonomy" id="551115"/>
    <lineage>
        <taxon>Bacteria</taxon>
        <taxon>Bacillati</taxon>
        <taxon>Cyanobacteriota</taxon>
        <taxon>Cyanophyceae</taxon>
        <taxon>Nostocales</taxon>
        <taxon>Nostocaceae</taxon>
        <taxon>Trichormus</taxon>
    </lineage>
</organism>
<dbReference type="AlphaFoldDB" id="D7DXZ9"/>
<dbReference type="Pfam" id="PF03787">
    <property type="entry name" value="RAMPs"/>
    <property type="match status" value="1"/>
</dbReference>
<protein>
    <submittedName>
        <fullName evidence="3">CRISPR-associated RAMP protein, Csx10 family</fullName>
    </submittedName>
</protein>
<evidence type="ECO:0000313" key="4">
    <source>
        <dbReference type="Proteomes" id="UP000001511"/>
    </source>
</evidence>
<dbReference type="eggNOG" id="COG1337">
    <property type="taxonomic scope" value="Bacteria"/>
</dbReference>
<dbReference type="EMBL" id="CP002059">
    <property type="protein sequence ID" value="ADI64327.1"/>
    <property type="molecule type" value="Genomic_DNA"/>
</dbReference>